<evidence type="ECO:0000256" key="2">
    <source>
        <dbReference type="ARBA" id="ARBA00004502"/>
    </source>
</evidence>
<evidence type="ECO:0000256" key="6">
    <source>
        <dbReference type="ARBA" id="ARBA00022989"/>
    </source>
</evidence>
<keyword evidence="4" id="KW-0551">Lipid droplet</keyword>
<dbReference type="Pfam" id="PF01277">
    <property type="entry name" value="Oleosin"/>
    <property type="match status" value="1"/>
</dbReference>
<comment type="similarity">
    <text evidence="3">Belongs to the oleosin family.</text>
</comment>
<dbReference type="PANTHER" id="PTHR33203:SF4">
    <property type="entry name" value="F27J15.22"/>
    <property type="match status" value="1"/>
</dbReference>
<accession>A0AA41VI31</accession>
<dbReference type="Proteomes" id="UP001177140">
    <property type="component" value="Unassembled WGS sequence"/>
</dbReference>
<keyword evidence="7 8" id="KW-0472">Membrane</keyword>
<name>A0AA41VI31_PAPNU</name>
<dbReference type="PANTHER" id="PTHR33203">
    <property type="entry name" value="OLEOSIN"/>
    <property type="match status" value="1"/>
</dbReference>
<gene>
    <name evidence="9" type="ORF">MKW94_020116</name>
</gene>
<dbReference type="GO" id="GO:0016020">
    <property type="term" value="C:membrane"/>
    <property type="evidence" value="ECO:0007669"/>
    <property type="project" value="UniProtKB-SubCell"/>
</dbReference>
<dbReference type="GO" id="GO:0012511">
    <property type="term" value="C:monolayer-surrounded lipid storage body"/>
    <property type="evidence" value="ECO:0007669"/>
    <property type="project" value="InterPro"/>
</dbReference>
<dbReference type="AlphaFoldDB" id="A0AA41VI31"/>
<evidence type="ECO:0000313" key="10">
    <source>
        <dbReference type="Proteomes" id="UP001177140"/>
    </source>
</evidence>
<organism evidence="9 10">
    <name type="scientific">Papaver nudicaule</name>
    <name type="common">Iceland poppy</name>
    <dbReference type="NCBI Taxonomy" id="74823"/>
    <lineage>
        <taxon>Eukaryota</taxon>
        <taxon>Viridiplantae</taxon>
        <taxon>Streptophyta</taxon>
        <taxon>Embryophyta</taxon>
        <taxon>Tracheophyta</taxon>
        <taxon>Spermatophyta</taxon>
        <taxon>Magnoliopsida</taxon>
        <taxon>Ranunculales</taxon>
        <taxon>Papaveraceae</taxon>
        <taxon>Papaveroideae</taxon>
        <taxon>Papaver</taxon>
    </lineage>
</organism>
<sequence length="104" mass="11253">MAATESAMSGSCRQEVMMGFLTWLISGGILLCLTGVTFTSAVLGIIVFSLLILISSPIWLPIGIILLISVNGFLWVCGMGAALIFGLRWMSRYSRGTRPLGRIR</sequence>
<keyword evidence="5 8" id="KW-0812">Transmembrane</keyword>
<evidence type="ECO:0000256" key="3">
    <source>
        <dbReference type="ARBA" id="ARBA00010858"/>
    </source>
</evidence>
<dbReference type="EMBL" id="JAJJMA010226303">
    <property type="protein sequence ID" value="MCL7041681.1"/>
    <property type="molecule type" value="Genomic_DNA"/>
</dbReference>
<evidence type="ECO:0000256" key="8">
    <source>
        <dbReference type="SAM" id="Phobius"/>
    </source>
</evidence>
<evidence type="ECO:0000256" key="5">
    <source>
        <dbReference type="ARBA" id="ARBA00022692"/>
    </source>
</evidence>
<dbReference type="GO" id="GO:0009791">
    <property type="term" value="P:post-embryonic development"/>
    <property type="evidence" value="ECO:0007669"/>
    <property type="project" value="UniProtKB-ARBA"/>
</dbReference>
<dbReference type="InterPro" id="IPR000136">
    <property type="entry name" value="Oleosin"/>
</dbReference>
<evidence type="ECO:0000313" key="9">
    <source>
        <dbReference type="EMBL" id="MCL7041681.1"/>
    </source>
</evidence>
<protein>
    <submittedName>
        <fullName evidence="9">Uncharacterized protein</fullName>
    </submittedName>
</protein>
<evidence type="ECO:0000256" key="1">
    <source>
        <dbReference type="ARBA" id="ARBA00004141"/>
    </source>
</evidence>
<keyword evidence="6 8" id="KW-1133">Transmembrane helix</keyword>
<evidence type="ECO:0000256" key="7">
    <source>
        <dbReference type="ARBA" id="ARBA00023136"/>
    </source>
</evidence>
<feature type="transmembrane region" description="Helical" evidence="8">
    <location>
        <begin position="58"/>
        <end position="85"/>
    </location>
</feature>
<feature type="transmembrane region" description="Helical" evidence="8">
    <location>
        <begin position="20"/>
        <end position="52"/>
    </location>
</feature>
<proteinExistence type="inferred from homology"/>
<comment type="subcellular location">
    <subcellularLocation>
        <location evidence="2">Lipid droplet</location>
    </subcellularLocation>
    <subcellularLocation>
        <location evidence="1">Membrane</location>
        <topology evidence="1">Multi-pass membrane protein</topology>
    </subcellularLocation>
</comment>
<comment type="caution">
    <text evidence="9">The sequence shown here is derived from an EMBL/GenBank/DDBJ whole genome shotgun (WGS) entry which is preliminary data.</text>
</comment>
<dbReference type="GO" id="GO:0048608">
    <property type="term" value="P:reproductive structure development"/>
    <property type="evidence" value="ECO:0007669"/>
    <property type="project" value="UniProtKB-ARBA"/>
</dbReference>
<evidence type="ECO:0000256" key="4">
    <source>
        <dbReference type="ARBA" id="ARBA00022677"/>
    </source>
</evidence>
<dbReference type="GO" id="GO:0019915">
    <property type="term" value="P:lipid storage"/>
    <property type="evidence" value="ECO:0007669"/>
    <property type="project" value="TreeGrafter"/>
</dbReference>
<keyword evidence="10" id="KW-1185">Reference proteome</keyword>
<reference evidence="9" key="1">
    <citation type="submission" date="2022-03" db="EMBL/GenBank/DDBJ databases">
        <title>A functionally conserved STORR gene fusion in Papaver species that diverged 16.8 million years ago.</title>
        <authorList>
            <person name="Catania T."/>
        </authorList>
    </citation>
    <scope>NUCLEOTIDE SEQUENCE</scope>
    <source>
        <strain evidence="9">S-191538</strain>
    </source>
</reference>